<proteinExistence type="predicted"/>
<reference evidence="8" key="1">
    <citation type="submission" date="2015-11" db="EMBL/GenBank/DDBJ databases">
        <title>De novo transcriptome assembly of four potential Pierce s Disease insect vectors from Arizona vineyards.</title>
        <authorList>
            <person name="Tassone E.E."/>
        </authorList>
    </citation>
    <scope>NUCLEOTIDE SEQUENCE</scope>
</reference>
<protein>
    <recommendedName>
        <fullName evidence="7">HORMA domain-containing protein</fullName>
    </recommendedName>
</protein>
<feature type="domain" description="HORMA" evidence="7">
    <location>
        <begin position="29"/>
        <end position="233"/>
    </location>
</feature>
<evidence type="ECO:0000256" key="6">
    <source>
        <dbReference type="SAM" id="MobiDB-lite"/>
    </source>
</evidence>
<dbReference type="InterPro" id="IPR051294">
    <property type="entry name" value="HORMA_MeioticProgression"/>
</dbReference>
<accession>A0A1B6MUA8</accession>
<organism evidence="8">
    <name type="scientific">Graphocephala atropunctata</name>
    <dbReference type="NCBI Taxonomy" id="36148"/>
    <lineage>
        <taxon>Eukaryota</taxon>
        <taxon>Metazoa</taxon>
        <taxon>Ecdysozoa</taxon>
        <taxon>Arthropoda</taxon>
        <taxon>Hexapoda</taxon>
        <taxon>Insecta</taxon>
        <taxon>Pterygota</taxon>
        <taxon>Neoptera</taxon>
        <taxon>Paraneoptera</taxon>
        <taxon>Hemiptera</taxon>
        <taxon>Auchenorrhyncha</taxon>
        <taxon>Membracoidea</taxon>
        <taxon>Cicadellidae</taxon>
        <taxon>Cicadellinae</taxon>
        <taxon>Cicadellini</taxon>
        <taxon>Graphocephala</taxon>
    </lineage>
</organism>
<evidence type="ECO:0000256" key="2">
    <source>
        <dbReference type="ARBA" id="ARBA00004286"/>
    </source>
</evidence>
<dbReference type="InterPro" id="IPR013083">
    <property type="entry name" value="Znf_RING/FYVE/PHD"/>
</dbReference>
<dbReference type="InterPro" id="IPR036570">
    <property type="entry name" value="HORMA_dom_sf"/>
</dbReference>
<evidence type="ECO:0000313" key="8">
    <source>
        <dbReference type="EMBL" id="JAT39503.1"/>
    </source>
</evidence>
<evidence type="ECO:0000256" key="3">
    <source>
        <dbReference type="ARBA" id="ARBA00022454"/>
    </source>
</evidence>
<dbReference type="Gene3D" id="3.30.900.10">
    <property type="entry name" value="HORMA domain"/>
    <property type="match status" value="1"/>
</dbReference>
<dbReference type="PANTHER" id="PTHR48225:SF7">
    <property type="entry name" value="MEIOSIS-SPECIFIC PROTEIN HOP1"/>
    <property type="match status" value="1"/>
</dbReference>
<keyword evidence="3" id="KW-0158">Chromosome</keyword>
<dbReference type="GO" id="GO:0005694">
    <property type="term" value="C:chromosome"/>
    <property type="evidence" value="ECO:0007669"/>
    <property type="project" value="UniProtKB-SubCell"/>
</dbReference>
<keyword evidence="4" id="KW-0539">Nucleus</keyword>
<evidence type="ECO:0000259" key="7">
    <source>
        <dbReference type="PROSITE" id="PS50815"/>
    </source>
</evidence>
<dbReference type="PROSITE" id="PS50815">
    <property type="entry name" value="HORMA"/>
    <property type="match status" value="1"/>
</dbReference>
<evidence type="ECO:0000256" key="4">
    <source>
        <dbReference type="ARBA" id="ARBA00023242"/>
    </source>
</evidence>
<keyword evidence="5" id="KW-0469">Meiosis</keyword>
<dbReference type="GO" id="GO:0051321">
    <property type="term" value="P:meiotic cell cycle"/>
    <property type="evidence" value="ECO:0007669"/>
    <property type="project" value="UniProtKB-KW"/>
</dbReference>
<feature type="region of interest" description="Disordered" evidence="6">
    <location>
        <begin position="264"/>
        <end position="295"/>
    </location>
</feature>
<dbReference type="AlphaFoldDB" id="A0A1B6MUA8"/>
<gene>
    <name evidence="8" type="ORF">g.2782</name>
</gene>
<evidence type="ECO:0000256" key="5">
    <source>
        <dbReference type="ARBA" id="ARBA00023254"/>
    </source>
</evidence>
<dbReference type="Gene3D" id="3.30.40.10">
    <property type="entry name" value="Zinc/RING finger domain, C3HC4 (zinc finger)"/>
    <property type="match status" value="1"/>
</dbReference>
<dbReference type="Pfam" id="PF02301">
    <property type="entry name" value="HORMA"/>
    <property type="match status" value="1"/>
</dbReference>
<name>A0A1B6MUA8_9HEMI</name>
<dbReference type="SUPFAM" id="SSF56019">
    <property type="entry name" value="The spindle assembly checkpoint protein mad2"/>
    <property type="match status" value="1"/>
</dbReference>
<comment type="subcellular location">
    <subcellularLocation>
        <location evidence="2">Chromosome</location>
    </subcellularLocation>
    <subcellularLocation>
        <location evidence="1">Nucleus</location>
    </subcellularLocation>
</comment>
<evidence type="ECO:0000256" key="1">
    <source>
        <dbReference type="ARBA" id="ARBA00004123"/>
    </source>
</evidence>
<dbReference type="InterPro" id="IPR003511">
    <property type="entry name" value="HORMA_dom"/>
</dbReference>
<dbReference type="EMBL" id="GEBQ01000474">
    <property type="protein sequence ID" value="JAT39503.1"/>
    <property type="molecule type" value="Transcribed_RNA"/>
</dbReference>
<dbReference type="GO" id="GO:0005634">
    <property type="term" value="C:nucleus"/>
    <property type="evidence" value="ECO:0007669"/>
    <property type="project" value="UniProtKB-SubCell"/>
</dbReference>
<sequence length="533" mass="60530">MTYSMQLQKSKQETRCKELKLENPNISVESSLTFMKKLTVVAISTISYLRNIFPSSAFQTKKLNGTKVWLLKGCDDIPGTHTLINWVRSAYEAVRLYSLKKMVLVIEKQDGNETLETYSFNFTYNFDAISCEVMSRTTEGEMLVDNMSVPANIKNAVQQLLRSVLVSTQFLKPLPDNCEVSMQLEFNEPVTDDCELPEFFKAVDSSSINFSCGAHTLKLGSVESKFTGITLTTNTVLNKEMDDATTGPTGTAWRQTGLCNDELTSHPYPSSHAPQQSNNSENEAEEEEVVQSSQLVDENSTSFVNTPNIMAVGERNFSETISSVCLRQKEIMCICECNDELNAVIECSSCYKFQHKACYKLLDDQERAHHICVDCHEPNSSNKKCTDPDLVGNENRKFEALYRRALVLCLTSIRVSLNTFVHNLNLSRKMALKIFNKLDNDGFLRPPTGKRNIRTVKIDHLKVNGFNTYFGTSIHDQLELMETDENMPLRDINNTNDGNIRRMKRINLDDDYQPSESKRFRYARNQEGNNILV</sequence>
<dbReference type="PANTHER" id="PTHR48225">
    <property type="entry name" value="HORMA DOMAIN-CONTAINING PROTEIN 1"/>
    <property type="match status" value="1"/>
</dbReference>